<proteinExistence type="predicted"/>
<name>A0A8C7X7T6_9TELE</name>
<organism evidence="1 2">
    <name type="scientific">Oryzias sinensis</name>
    <name type="common">Chinese medaka</name>
    <dbReference type="NCBI Taxonomy" id="183150"/>
    <lineage>
        <taxon>Eukaryota</taxon>
        <taxon>Metazoa</taxon>
        <taxon>Chordata</taxon>
        <taxon>Craniata</taxon>
        <taxon>Vertebrata</taxon>
        <taxon>Euteleostomi</taxon>
        <taxon>Actinopterygii</taxon>
        <taxon>Neopterygii</taxon>
        <taxon>Teleostei</taxon>
        <taxon>Neoteleostei</taxon>
        <taxon>Acanthomorphata</taxon>
        <taxon>Ovalentaria</taxon>
        <taxon>Atherinomorphae</taxon>
        <taxon>Beloniformes</taxon>
        <taxon>Adrianichthyidae</taxon>
        <taxon>Oryziinae</taxon>
        <taxon>Oryzias</taxon>
    </lineage>
</organism>
<reference evidence="1" key="1">
    <citation type="submission" date="2025-08" db="UniProtKB">
        <authorList>
            <consortium name="Ensembl"/>
        </authorList>
    </citation>
    <scope>IDENTIFICATION</scope>
</reference>
<dbReference type="Ensembl" id="ENSOSIT00000009488.1">
    <property type="protein sequence ID" value="ENSOSIP00000008906.1"/>
    <property type="gene ID" value="ENSOSIG00000005685.1"/>
</dbReference>
<accession>A0A8C7X7T6</accession>
<sequence length="36" mass="4036">MPEGRTYADFESVNECMEGELRTLAARNRKASSCLV</sequence>
<reference evidence="1" key="2">
    <citation type="submission" date="2025-09" db="UniProtKB">
        <authorList>
            <consortium name="Ensembl"/>
        </authorList>
    </citation>
    <scope>IDENTIFICATION</scope>
</reference>
<protein>
    <submittedName>
        <fullName evidence="1">Uncharacterized protein</fullName>
    </submittedName>
</protein>
<evidence type="ECO:0000313" key="1">
    <source>
        <dbReference type="Ensembl" id="ENSOSIP00000008906.1"/>
    </source>
</evidence>
<dbReference type="Proteomes" id="UP000694383">
    <property type="component" value="Unplaced"/>
</dbReference>
<evidence type="ECO:0000313" key="2">
    <source>
        <dbReference type="Proteomes" id="UP000694383"/>
    </source>
</evidence>
<dbReference type="AlphaFoldDB" id="A0A8C7X7T6"/>
<keyword evidence="2" id="KW-1185">Reference proteome</keyword>